<organism evidence="2 3">
    <name type="scientific">Sphaerisporangium corydalis</name>
    <dbReference type="NCBI Taxonomy" id="1441875"/>
    <lineage>
        <taxon>Bacteria</taxon>
        <taxon>Bacillati</taxon>
        <taxon>Actinomycetota</taxon>
        <taxon>Actinomycetes</taxon>
        <taxon>Streptosporangiales</taxon>
        <taxon>Streptosporangiaceae</taxon>
        <taxon>Sphaerisporangium</taxon>
    </lineage>
</organism>
<accession>A0ABV9ETE1</accession>
<name>A0ABV9ETE1_9ACTN</name>
<evidence type="ECO:0008006" key="4">
    <source>
        <dbReference type="Google" id="ProtNLM"/>
    </source>
</evidence>
<dbReference type="Proteomes" id="UP001595891">
    <property type="component" value="Unassembled WGS sequence"/>
</dbReference>
<dbReference type="RefSeq" id="WP_262845840.1">
    <property type="nucleotide sequence ID" value="NZ_JANZYP010000042.1"/>
</dbReference>
<proteinExistence type="predicted"/>
<feature type="compositionally biased region" description="Low complexity" evidence="1">
    <location>
        <begin position="285"/>
        <end position="294"/>
    </location>
</feature>
<evidence type="ECO:0000313" key="2">
    <source>
        <dbReference type="EMBL" id="MFC4591862.1"/>
    </source>
</evidence>
<sequence>MWEESFYQLATAAARQQGMITAAQAARLGVDGAALTGLSQARLIMQLDWGVYELAGASLGPMYGYPYAAWLALSPELFRWERPERPERDAVLSHESACRLHGLGSVPAPLMVFTAPDELRSPRAVKVHVASLAAGEIEVVKGTPVTTPHRTILDLVRDWTNPNDVRSAVTEAVRGDLVDLRALHADLAPLADRHEFPADGLGFVRYFLPDLPPGHLSTRNLRALADLVSGDTVAEARRLLEPVVAAMRAAIPTTNGGGDGEDELARDLAEELVARIELTGRRPRTTTTGQSPRPGSDRPGGG</sequence>
<dbReference type="EMBL" id="JBHSFN010000038">
    <property type="protein sequence ID" value="MFC4591862.1"/>
    <property type="molecule type" value="Genomic_DNA"/>
</dbReference>
<keyword evidence="3" id="KW-1185">Reference proteome</keyword>
<gene>
    <name evidence="2" type="ORF">ACFO8L_37645</name>
</gene>
<evidence type="ECO:0000256" key="1">
    <source>
        <dbReference type="SAM" id="MobiDB-lite"/>
    </source>
</evidence>
<comment type="caution">
    <text evidence="2">The sequence shown here is derived from an EMBL/GenBank/DDBJ whole genome shotgun (WGS) entry which is preliminary data.</text>
</comment>
<feature type="region of interest" description="Disordered" evidence="1">
    <location>
        <begin position="275"/>
        <end position="302"/>
    </location>
</feature>
<reference evidence="3" key="1">
    <citation type="journal article" date="2019" name="Int. J. Syst. Evol. Microbiol.">
        <title>The Global Catalogue of Microorganisms (GCM) 10K type strain sequencing project: providing services to taxonomists for standard genome sequencing and annotation.</title>
        <authorList>
            <consortium name="The Broad Institute Genomics Platform"/>
            <consortium name="The Broad Institute Genome Sequencing Center for Infectious Disease"/>
            <person name="Wu L."/>
            <person name="Ma J."/>
        </authorList>
    </citation>
    <scope>NUCLEOTIDE SEQUENCE [LARGE SCALE GENOMIC DNA]</scope>
    <source>
        <strain evidence="3">CCUG 49560</strain>
    </source>
</reference>
<evidence type="ECO:0000313" key="3">
    <source>
        <dbReference type="Proteomes" id="UP001595891"/>
    </source>
</evidence>
<protein>
    <recommendedName>
        <fullName evidence="4">Transcriptional regulator</fullName>
    </recommendedName>
</protein>